<dbReference type="EMBL" id="CP096563">
    <property type="protein sequence ID" value="UPU40841.1"/>
    <property type="molecule type" value="Genomic_DNA"/>
</dbReference>
<organism evidence="1 2">
    <name type="scientific">Rhodococcus qingshengii JCM 15477</name>
    <dbReference type="NCBI Taxonomy" id="1303681"/>
    <lineage>
        <taxon>Bacteria</taxon>
        <taxon>Bacillati</taxon>
        <taxon>Actinomycetota</taxon>
        <taxon>Actinomycetes</taxon>
        <taxon>Mycobacteriales</taxon>
        <taxon>Nocardiaceae</taxon>
        <taxon>Rhodococcus</taxon>
        <taxon>Rhodococcus erythropolis group</taxon>
    </lineage>
</organism>
<evidence type="ECO:0000313" key="2">
    <source>
        <dbReference type="Proteomes" id="UP000831484"/>
    </source>
</evidence>
<sequence>MNVTTIAQVPIAAIGYVTAVTDPDSDCVNIEVEPYGDFASVCELPDRTEQSVAALAVRTALSVVDTSGLRVGAVWASSTSGSDHYLNVISRLGASRKRSIAASGPVSGANGILAYLATEHAMTGPCLSIFGPFHDHHVWFAHQYLRSSTTDIMLSGYSYSTESQVVAAVSVLAVSE</sequence>
<accession>A0AB38R5U8</accession>
<evidence type="ECO:0008006" key="3">
    <source>
        <dbReference type="Google" id="ProtNLM"/>
    </source>
</evidence>
<name>A0AB38R5U8_RHOSG</name>
<proteinExistence type="predicted"/>
<keyword evidence="2" id="KW-1185">Reference proteome</keyword>
<protein>
    <recommendedName>
        <fullName evidence="3">Beta-ketoacyl synthase N-terminal domain-containing protein</fullName>
    </recommendedName>
</protein>
<dbReference type="AlphaFoldDB" id="A0AB38R5U8"/>
<dbReference type="Proteomes" id="UP000831484">
    <property type="component" value="Chromosome"/>
</dbReference>
<dbReference type="RefSeq" id="WP_042445148.1">
    <property type="nucleotide sequence ID" value="NZ_CP096563.1"/>
</dbReference>
<gene>
    <name evidence="1" type="ORF">M0639_17345</name>
</gene>
<reference evidence="2" key="1">
    <citation type="journal article" date="2022" name="Environ. Microbiol.">
        <title>Functional analysis, diversity, and distribution of carbendazim hydrolases MheI and CbmA, responsible for the initial step in carbendazim degradation.</title>
        <authorList>
            <person name="Zhang M."/>
            <person name="Bai X."/>
            <person name="Li Q."/>
            <person name="Zhang L."/>
            <person name="Zhu Q."/>
            <person name="Gao S."/>
            <person name="Ke Z."/>
            <person name="Jiang M."/>
            <person name="Hu J."/>
            <person name="Qiu J."/>
            <person name="Hong Q."/>
        </authorList>
    </citation>
    <scope>NUCLEOTIDE SEQUENCE [LARGE SCALE GENOMIC DNA]</scope>
    <source>
        <strain evidence="2">djl-6</strain>
    </source>
</reference>
<evidence type="ECO:0000313" key="1">
    <source>
        <dbReference type="EMBL" id="UPU40841.1"/>
    </source>
</evidence>